<dbReference type="Pfam" id="PF00528">
    <property type="entry name" value="BPD_transp_1"/>
    <property type="match status" value="1"/>
</dbReference>
<organism evidence="9 10">
    <name type="scientific">Candidatus Enterenecus faecium</name>
    <dbReference type="NCBI Taxonomy" id="2840780"/>
    <lineage>
        <taxon>Bacteria</taxon>
        <taxon>Bacillati</taxon>
        <taxon>Bacillota</taxon>
        <taxon>Clostridia</taxon>
        <taxon>Eubacteriales</taxon>
        <taxon>Candidatus Enterenecus</taxon>
    </lineage>
</organism>
<keyword evidence="4 7" id="KW-0812">Transmembrane</keyword>
<comment type="subcellular location">
    <subcellularLocation>
        <location evidence="1 7">Cell membrane</location>
        <topology evidence="1 7">Multi-pass membrane protein</topology>
    </subcellularLocation>
</comment>
<proteinExistence type="inferred from homology"/>
<dbReference type="Gene3D" id="1.10.3720.10">
    <property type="entry name" value="MetI-like"/>
    <property type="match status" value="1"/>
</dbReference>
<keyword evidence="5 7" id="KW-1133">Transmembrane helix</keyword>
<evidence type="ECO:0000256" key="3">
    <source>
        <dbReference type="ARBA" id="ARBA00022475"/>
    </source>
</evidence>
<evidence type="ECO:0000313" key="9">
    <source>
        <dbReference type="EMBL" id="HIQ61350.1"/>
    </source>
</evidence>
<gene>
    <name evidence="9" type="ORF">IAD31_07115</name>
</gene>
<comment type="caution">
    <text evidence="9">The sequence shown here is derived from an EMBL/GenBank/DDBJ whole genome shotgun (WGS) entry which is preliminary data.</text>
</comment>
<keyword evidence="3" id="KW-1003">Cell membrane</keyword>
<feature type="transmembrane region" description="Helical" evidence="7">
    <location>
        <begin position="234"/>
        <end position="256"/>
    </location>
</feature>
<dbReference type="InterPro" id="IPR000515">
    <property type="entry name" value="MetI-like"/>
</dbReference>
<dbReference type="EMBL" id="DVFO01000072">
    <property type="protein sequence ID" value="HIQ61350.1"/>
    <property type="molecule type" value="Genomic_DNA"/>
</dbReference>
<dbReference type="InterPro" id="IPR050366">
    <property type="entry name" value="BP-dependent_transpt_permease"/>
</dbReference>
<keyword evidence="2 7" id="KW-0813">Transport</keyword>
<dbReference type="PROSITE" id="PS50928">
    <property type="entry name" value="ABC_TM1"/>
    <property type="match status" value="1"/>
</dbReference>
<dbReference type="PANTHER" id="PTHR43386">
    <property type="entry name" value="OLIGOPEPTIDE TRANSPORT SYSTEM PERMEASE PROTEIN APPC"/>
    <property type="match status" value="1"/>
</dbReference>
<dbReference type="InterPro" id="IPR035906">
    <property type="entry name" value="MetI-like_sf"/>
</dbReference>
<dbReference type="Proteomes" id="UP000886879">
    <property type="component" value="Unassembled WGS sequence"/>
</dbReference>
<dbReference type="GO" id="GO:0005886">
    <property type="term" value="C:plasma membrane"/>
    <property type="evidence" value="ECO:0007669"/>
    <property type="project" value="UniProtKB-SubCell"/>
</dbReference>
<feature type="transmembrane region" description="Helical" evidence="7">
    <location>
        <begin position="110"/>
        <end position="128"/>
    </location>
</feature>
<dbReference type="AlphaFoldDB" id="A0A9D0YUX8"/>
<evidence type="ECO:0000256" key="7">
    <source>
        <dbReference type="RuleBase" id="RU363032"/>
    </source>
</evidence>
<name>A0A9D0YUX8_9FIRM</name>
<dbReference type="PANTHER" id="PTHR43386:SF1">
    <property type="entry name" value="D,D-DIPEPTIDE TRANSPORT SYSTEM PERMEASE PROTEIN DDPC-RELATED"/>
    <property type="match status" value="1"/>
</dbReference>
<dbReference type="SUPFAM" id="SSF161098">
    <property type="entry name" value="MetI-like"/>
    <property type="match status" value="1"/>
</dbReference>
<evidence type="ECO:0000256" key="1">
    <source>
        <dbReference type="ARBA" id="ARBA00004651"/>
    </source>
</evidence>
<feature type="domain" description="ABC transmembrane type-1" evidence="8">
    <location>
        <begin position="68"/>
        <end position="257"/>
    </location>
</feature>
<evidence type="ECO:0000256" key="4">
    <source>
        <dbReference type="ARBA" id="ARBA00022692"/>
    </source>
</evidence>
<reference evidence="9" key="1">
    <citation type="submission" date="2020-10" db="EMBL/GenBank/DDBJ databases">
        <authorList>
            <person name="Gilroy R."/>
        </authorList>
    </citation>
    <scope>NUCLEOTIDE SEQUENCE</scope>
    <source>
        <strain evidence="9">ChiGjej2B2-12916</strain>
    </source>
</reference>
<evidence type="ECO:0000259" key="8">
    <source>
        <dbReference type="PROSITE" id="PS50928"/>
    </source>
</evidence>
<feature type="transmembrane region" description="Helical" evidence="7">
    <location>
        <begin position="134"/>
        <end position="155"/>
    </location>
</feature>
<feature type="transmembrane region" description="Helical" evidence="7">
    <location>
        <begin position="72"/>
        <end position="98"/>
    </location>
</feature>
<comment type="similarity">
    <text evidence="7">Belongs to the binding-protein-dependent transport system permease family.</text>
</comment>
<evidence type="ECO:0000256" key="2">
    <source>
        <dbReference type="ARBA" id="ARBA00022448"/>
    </source>
</evidence>
<dbReference type="CDD" id="cd06261">
    <property type="entry name" value="TM_PBP2"/>
    <property type="match status" value="1"/>
</dbReference>
<dbReference type="GO" id="GO:0055085">
    <property type="term" value="P:transmembrane transport"/>
    <property type="evidence" value="ECO:0007669"/>
    <property type="project" value="InterPro"/>
</dbReference>
<protein>
    <submittedName>
        <fullName evidence="9">ABC transporter permease</fullName>
    </submittedName>
</protein>
<evidence type="ECO:0000256" key="6">
    <source>
        <dbReference type="ARBA" id="ARBA00023136"/>
    </source>
</evidence>
<feature type="transmembrane region" description="Helical" evidence="7">
    <location>
        <begin position="176"/>
        <end position="197"/>
    </location>
</feature>
<keyword evidence="6 7" id="KW-0472">Membrane</keyword>
<accession>A0A9D0YUX8</accession>
<evidence type="ECO:0000256" key="5">
    <source>
        <dbReference type="ARBA" id="ARBA00022989"/>
    </source>
</evidence>
<feature type="transmembrane region" description="Helical" evidence="7">
    <location>
        <begin position="12"/>
        <end position="31"/>
    </location>
</feature>
<evidence type="ECO:0000313" key="10">
    <source>
        <dbReference type="Proteomes" id="UP000886879"/>
    </source>
</evidence>
<reference evidence="9" key="2">
    <citation type="journal article" date="2021" name="PeerJ">
        <title>Extensive microbial diversity within the chicken gut microbiome revealed by metagenomics and culture.</title>
        <authorList>
            <person name="Gilroy R."/>
            <person name="Ravi A."/>
            <person name="Getino M."/>
            <person name="Pursley I."/>
            <person name="Horton D.L."/>
            <person name="Alikhan N.F."/>
            <person name="Baker D."/>
            <person name="Gharbi K."/>
            <person name="Hall N."/>
            <person name="Watson M."/>
            <person name="Adriaenssens E.M."/>
            <person name="Foster-Nyarko E."/>
            <person name="Jarju S."/>
            <person name="Secka A."/>
            <person name="Antonio M."/>
            <person name="Oren A."/>
            <person name="Chaudhuri R.R."/>
            <person name="La Ragione R."/>
            <person name="Hildebrand F."/>
            <person name="Pallen M.J."/>
        </authorList>
    </citation>
    <scope>NUCLEOTIDE SEQUENCE</scope>
    <source>
        <strain evidence="9">ChiGjej2B2-12916</strain>
    </source>
</reference>
<sequence>MTTRNWYGRLGLVLTVLMVGFAGVGMFWTPYEPTAMVGADRYAAPSLAHPFGCDQLGRDILSRTMEGAGSTLMIALAVLAIGFVAGLLIGAFCGYFGGVVDALVMRICDALAAFPSILLALVVLAVIGPGKYNVIGALGILFIPSFARLVRGEFLKVRDRDFVRSARLMGVSNGRILFVHILPNTWPTLLSGLTIGFNNAVLSEASMSYLSIGVTAPDVSLGRMLNEAQAVWSTAPWCMLCPALVVVLTILGVSLLGEGLRERMTA</sequence>